<dbReference type="VEuPathDB" id="FungiDB:PCH_Pc12g00770"/>
<accession>B6GXW0</accession>
<gene>
    <name evidence="1" type="ORF">Pc12g00770</name>
    <name evidence="1" type="ORF">PCH_Pc12g00770</name>
</gene>
<dbReference type="HOGENOM" id="CLU_2224084_0_0_1"/>
<name>B6GXW0_PENRW</name>
<proteinExistence type="predicted"/>
<evidence type="ECO:0000313" key="1">
    <source>
        <dbReference type="EMBL" id="CAP79704.1"/>
    </source>
</evidence>
<dbReference type="OrthoDB" id="5392716at2759"/>
<dbReference type="AlphaFoldDB" id="B6GXW0"/>
<protein>
    <submittedName>
        <fullName evidence="1">Uncharacterized protein</fullName>
    </submittedName>
</protein>
<organism evidence="1 2">
    <name type="scientific">Penicillium rubens (strain ATCC 28089 / DSM 1075 / NRRL 1951 / Wisconsin 54-1255)</name>
    <name type="common">Penicillium chrysogenum</name>
    <dbReference type="NCBI Taxonomy" id="500485"/>
    <lineage>
        <taxon>Eukaryota</taxon>
        <taxon>Fungi</taxon>
        <taxon>Dikarya</taxon>
        <taxon>Ascomycota</taxon>
        <taxon>Pezizomycotina</taxon>
        <taxon>Eurotiomycetes</taxon>
        <taxon>Eurotiomycetidae</taxon>
        <taxon>Eurotiales</taxon>
        <taxon>Aspergillaceae</taxon>
        <taxon>Penicillium</taxon>
        <taxon>Penicillium chrysogenum species complex</taxon>
    </lineage>
</organism>
<reference evidence="1 2" key="1">
    <citation type="journal article" date="2008" name="Nat. Biotechnol.">
        <title>Genome sequencing and analysis of the filamentous fungus Penicillium chrysogenum.</title>
        <authorList>
            <person name="van den Berg M.A."/>
            <person name="Albang R."/>
            <person name="Albermann K."/>
            <person name="Badger J.H."/>
            <person name="Daran J.-M."/>
            <person name="Driessen A.J.M."/>
            <person name="Garcia-Estrada C."/>
            <person name="Fedorova N.D."/>
            <person name="Harris D.M."/>
            <person name="Heijne W.H.M."/>
            <person name="Joardar V.S."/>
            <person name="Kiel J.A.K.W."/>
            <person name="Kovalchuk A."/>
            <person name="Martin J.F."/>
            <person name="Nierman W.C."/>
            <person name="Nijland J.G."/>
            <person name="Pronk J.T."/>
            <person name="Roubos J.A."/>
            <person name="van der Klei I.J."/>
            <person name="van Peij N.N.M.E."/>
            <person name="Veenhuis M."/>
            <person name="von Doehren H."/>
            <person name="Wagner C."/>
            <person name="Wortman J.R."/>
            <person name="Bovenberg R.A.L."/>
        </authorList>
    </citation>
    <scope>NUCLEOTIDE SEQUENCE [LARGE SCALE GENOMIC DNA]</scope>
    <source>
        <strain evidence="2">ATCC 28089 / DSM 1075 / NRRL 1951 / Wisconsin 54-1255</strain>
    </source>
</reference>
<sequence length="106" mass="12413">MKLRLTPEQRQQQFDDLEAILICEYTIGEVEDYGYRTLYRYLCSLGLFYTKTQIEIAQRFLRPEVVKSRLPGARRSRSIQLSTATPGILFRYIPEFSTKLVISLSN</sequence>
<keyword evidence="2" id="KW-1185">Reference proteome</keyword>
<dbReference type="EMBL" id="AM920427">
    <property type="protein sequence ID" value="CAP79704.1"/>
    <property type="molecule type" value="Genomic_DNA"/>
</dbReference>
<dbReference type="Proteomes" id="UP000000724">
    <property type="component" value="Contig Pc00c12"/>
</dbReference>
<evidence type="ECO:0000313" key="2">
    <source>
        <dbReference type="Proteomes" id="UP000000724"/>
    </source>
</evidence>